<evidence type="ECO:0000256" key="5">
    <source>
        <dbReference type="ARBA" id="ARBA00023157"/>
    </source>
</evidence>
<feature type="transmembrane region" description="Helical" evidence="6">
    <location>
        <begin position="139"/>
        <end position="158"/>
    </location>
</feature>
<evidence type="ECO:0000256" key="4">
    <source>
        <dbReference type="ARBA" id="ARBA00023136"/>
    </source>
</evidence>
<dbReference type="SUPFAM" id="SSF50494">
    <property type="entry name" value="Trypsin-like serine proteases"/>
    <property type="match status" value="1"/>
</dbReference>
<feature type="transmembrane region" description="Helical" evidence="6">
    <location>
        <begin position="105"/>
        <end position="127"/>
    </location>
</feature>
<comment type="subcellular location">
    <subcellularLocation>
        <location evidence="1">Membrane</location>
    </subcellularLocation>
</comment>
<dbReference type="EMBL" id="JBICCN010000045">
    <property type="protein sequence ID" value="KAL3098573.1"/>
    <property type="molecule type" value="Genomic_DNA"/>
</dbReference>
<accession>A0ABD2K780</accession>
<feature type="transmembrane region" description="Helical" evidence="6">
    <location>
        <begin position="239"/>
        <end position="262"/>
    </location>
</feature>
<feature type="transmembrane region" description="Helical" evidence="6">
    <location>
        <begin position="202"/>
        <end position="227"/>
    </location>
</feature>
<protein>
    <submittedName>
        <fullName evidence="9">Uncharacterized protein</fullName>
    </submittedName>
</protein>
<evidence type="ECO:0000256" key="6">
    <source>
        <dbReference type="SAM" id="Phobius"/>
    </source>
</evidence>
<gene>
    <name evidence="9" type="ORF">niasHS_000110</name>
</gene>
<sequence>MAEWRNVTTKRQLHSIVSVLALFLFLSNSCRWLITLPGLMFNCALLYTIISEKNLHGTCATLLAIGSVVDFFYLLSFSVPFALSLVGQNMISNFGCFFLQFLPNFGLFSSVWIIFFVGIDRLISVLFPIRYGLFEEHNFIYILPMLTVTFGYSIYVLGEAAKWALFVYPDWPVLCTNSNMFSFGMSTMLLRNDPSSVLKHRIFKSLASIMTFLAGTYFAICFIRLLLASVTDPIFILHISPFISALLTVTAASSNAPILFAFSNNCQLLSPWLPLSTMQFRSRAVLAVFGTSQQLEEACRKQWHPADFSNCGISDFEPDLDNVPNVKIGTNHIYKGRPVENANSMPWMVTLLTLNEILCTGTIISHKYILTAYHCICNILSVPSSIQISYGTVNVSNKEHITNARHIIRHPNASRSEMHVKIYGSEIGAVSLSNDLAIIEVENAIKFSPNVRPICLFGFGWL</sequence>
<dbReference type="PANTHER" id="PTHR24250">
    <property type="entry name" value="CHYMOTRYPSIN-RELATED"/>
    <property type="match status" value="1"/>
</dbReference>
<dbReference type="Pfam" id="PF00089">
    <property type="entry name" value="Trypsin"/>
    <property type="match status" value="1"/>
</dbReference>
<evidence type="ECO:0000313" key="9">
    <source>
        <dbReference type="EMBL" id="KAL3098573.1"/>
    </source>
</evidence>
<dbReference type="Gene3D" id="2.40.10.10">
    <property type="entry name" value="Trypsin-like serine proteases"/>
    <property type="match status" value="1"/>
</dbReference>
<keyword evidence="10" id="KW-1185">Reference proteome</keyword>
<evidence type="ECO:0000259" key="7">
    <source>
        <dbReference type="PROSITE" id="PS50240"/>
    </source>
</evidence>
<dbReference type="InterPro" id="IPR043504">
    <property type="entry name" value="Peptidase_S1_PA_chymotrypsin"/>
</dbReference>
<organism evidence="9 10">
    <name type="scientific">Heterodera schachtii</name>
    <name type="common">Sugarbeet cyst nematode worm</name>
    <name type="synonym">Tylenchus schachtii</name>
    <dbReference type="NCBI Taxonomy" id="97005"/>
    <lineage>
        <taxon>Eukaryota</taxon>
        <taxon>Metazoa</taxon>
        <taxon>Ecdysozoa</taxon>
        <taxon>Nematoda</taxon>
        <taxon>Chromadorea</taxon>
        <taxon>Rhabditida</taxon>
        <taxon>Tylenchina</taxon>
        <taxon>Tylenchomorpha</taxon>
        <taxon>Tylenchoidea</taxon>
        <taxon>Heteroderidae</taxon>
        <taxon>Heteroderinae</taxon>
        <taxon>Heterodera</taxon>
    </lineage>
</organism>
<dbReference type="InterPro" id="IPR009003">
    <property type="entry name" value="Peptidase_S1_PA"/>
</dbReference>
<dbReference type="SUPFAM" id="SSF81321">
    <property type="entry name" value="Family A G protein-coupled receptor-like"/>
    <property type="match status" value="1"/>
</dbReference>
<evidence type="ECO:0000256" key="2">
    <source>
        <dbReference type="ARBA" id="ARBA00022692"/>
    </source>
</evidence>
<reference evidence="9 10" key="1">
    <citation type="submission" date="2024-10" db="EMBL/GenBank/DDBJ databases">
        <authorList>
            <person name="Kim D."/>
        </authorList>
    </citation>
    <scope>NUCLEOTIDE SEQUENCE [LARGE SCALE GENOMIC DNA]</scope>
    <source>
        <strain evidence="9">Taebaek</strain>
    </source>
</reference>
<dbReference type="Proteomes" id="UP001620645">
    <property type="component" value="Unassembled WGS sequence"/>
</dbReference>
<name>A0ABD2K780_HETSC</name>
<feature type="transmembrane region" description="Helical" evidence="6">
    <location>
        <begin position="170"/>
        <end position="190"/>
    </location>
</feature>
<evidence type="ECO:0000259" key="8">
    <source>
        <dbReference type="PROSITE" id="PS50262"/>
    </source>
</evidence>
<dbReference type="PROSITE" id="PS50240">
    <property type="entry name" value="TRYPSIN_DOM"/>
    <property type="match status" value="1"/>
</dbReference>
<dbReference type="SMART" id="SM01381">
    <property type="entry name" value="7TM_GPCR_Srsx"/>
    <property type="match status" value="1"/>
</dbReference>
<feature type="domain" description="G-protein coupled receptors family 1 profile" evidence="8">
    <location>
        <begin position="41"/>
        <end position="131"/>
    </location>
</feature>
<feature type="domain" description="Peptidase S1" evidence="7">
    <location>
        <begin position="333"/>
        <end position="462"/>
    </location>
</feature>
<dbReference type="Pfam" id="PF10320">
    <property type="entry name" value="7TM_GPCR_Srsx"/>
    <property type="match status" value="1"/>
</dbReference>
<proteinExistence type="predicted"/>
<dbReference type="Gene3D" id="1.20.1070.10">
    <property type="entry name" value="Rhodopsin 7-helix transmembrane proteins"/>
    <property type="match status" value="1"/>
</dbReference>
<feature type="transmembrane region" description="Helical" evidence="6">
    <location>
        <begin position="62"/>
        <end position="85"/>
    </location>
</feature>
<keyword evidence="3 6" id="KW-1133">Transmembrane helix</keyword>
<dbReference type="InterPro" id="IPR001254">
    <property type="entry name" value="Trypsin_dom"/>
</dbReference>
<keyword evidence="4 6" id="KW-0472">Membrane</keyword>
<dbReference type="GO" id="GO:0016020">
    <property type="term" value="C:membrane"/>
    <property type="evidence" value="ECO:0007669"/>
    <property type="project" value="UniProtKB-SubCell"/>
</dbReference>
<evidence type="ECO:0000313" key="10">
    <source>
        <dbReference type="Proteomes" id="UP001620645"/>
    </source>
</evidence>
<evidence type="ECO:0000256" key="3">
    <source>
        <dbReference type="ARBA" id="ARBA00022989"/>
    </source>
</evidence>
<dbReference type="PANTHER" id="PTHR24250:SF27">
    <property type="entry name" value="ELASTASE 2 LIKE"/>
    <property type="match status" value="1"/>
</dbReference>
<dbReference type="AlphaFoldDB" id="A0ABD2K780"/>
<evidence type="ECO:0000256" key="1">
    <source>
        <dbReference type="ARBA" id="ARBA00004370"/>
    </source>
</evidence>
<dbReference type="PROSITE" id="PS50262">
    <property type="entry name" value="G_PROTEIN_RECEP_F1_2"/>
    <property type="match status" value="1"/>
</dbReference>
<feature type="transmembrane region" description="Helical" evidence="6">
    <location>
        <begin position="12"/>
        <end position="27"/>
    </location>
</feature>
<dbReference type="InterPro" id="IPR019424">
    <property type="entry name" value="7TM_GPCR_Srsx"/>
</dbReference>
<dbReference type="CDD" id="cd00637">
    <property type="entry name" value="7tm_classA_rhodopsin-like"/>
    <property type="match status" value="1"/>
</dbReference>
<keyword evidence="2 6" id="KW-0812">Transmembrane</keyword>
<dbReference type="InterPro" id="IPR000276">
    <property type="entry name" value="GPCR_Rhodpsn"/>
</dbReference>
<keyword evidence="5" id="KW-1015">Disulfide bond</keyword>
<comment type="caution">
    <text evidence="9">The sequence shown here is derived from an EMBL/GenBank/DDBJ whole genome shotgun (WGS) entry which is preliminary data.</text>
</comment>
<dbReference type="InterPro" id="IPR017452">
    <property type="entry name" value="GPCR_Rhodpsn_7TM"/>
</dbReference>